<dbReference type="InterPro" id="IPR031127">
    <property type="entry name" value="E3_UB_ligase_RBR"/>
</dbReference>
<dbReference type="CDD" id="cd20360">
    <property type="entry name" value="Rcat_RBR_TRIAD1"/>
    <property type="match status" value="1"/>
</dbReference>
<dbReference type="InterPro" id="IPR045840">
    <property type="entry name" value="Ariadne"/>
</dbReference>
<dbReference type="InterPro" id="IPR017907">
    <property type="entry name" value="Znf_RING_CS"/>
</dbReference>
<dbReference type="Gene3D" id="1.10.287.1490">
    <property type="match status" value="1"/>
</dbReference>
<evidence type="ECO:0000256" key="2">
    <source>
        <dbReference type="ARBA" id="ARBA00012251"/>
    </source>
</evidence>
<feature type="coiled-coil region" evidence="10">
    <location>
        <begin position="35"/>
        <end position="66"/>
    </location>
</feature>
<keyword evidence="7" id="KW-0833">Ubl conjugation pathway</keyword>
<keyword evidence="3" id="KW-0808">Transferase</keyword>
<evidence type="ECO:0000313" key="16">
    <source>
        <dbReference type="Proteomes" id="UP000663828"/>
    </source>
</evidence>
<evidence type="ECO:0000256" key="7">
    <source>
        <dbReference type="ARBA" id="ARBA00022786"/>
    </source>
</evidence>
<evidence type="ECO:0000259" key="12">
    <source>
        <dbReference type="PROSITE" id="PS50089"/>
    </source>
</evidence>
<protein>
    <recommendedName>
        <fullName evidence="2">RBR-type E3 ubiquitin transferase</fullName>
        <ecNumber evidence="2">2.3.2.31</ecNumber>
    </recommendedName>
</protein>
<comment type="catalytic activity">
    <reaction evidence="1">
        <text>[E2 ubiquitin-conjugating enzyme]-S-ubiquitinyl-L-cysteine + [acceptor protein]-L-lysine = [E2 ubiquitin-conjugating enzyme]-L-cysteine + [acceptor protein]-N(6)-ubiquitinyl-L-lysine.</text>
        <dbReference type="EC" id="2.3.2.31"/>
    </reaction>
</comment>
<evidence type="ECO:0000313" key="14">
    <source>
        <dbReference type="EMBL" id="CAF0885020.1"/>
    </source>
</evidence>
<feature type="coiled-coil region" evidence="10">
    <location>
        <begin position="152"/>
        <end position="493"/>
    </location>
</feature>
<dbReference type="AlphaFoldDB" id="A0A814QGR0"/>
<evidence type="ECO:0000256" key="5">
    <source>
        <dbReference type="ARBA" id="ARBA00022737"/>
    </source>
</evidence>
<gene>
    <name evidence="15" type="ORF">EDS130_LOCUS20969</name>
    <name evidence="14" type="ORF">XAT740_LOCUS7204</name>
</gene>
<keyword evidence="16" id="KW-1185">Reference proteome</keyword>
<dbReference type="SMART" id="SM00647">
    <property type="entry name" value="IBR"/>
    <property type="match status" value="2"/>
</dbReference>
<keyword evidence="8" id="KW-0862">Zinc</keyword>
<dbReference type="GO" id="GO:0008270">
    <property type="term" value="F:zinc ion binding"/>
    <property type="evidence" value="ECO:0007669"/>
    <property type="project" value="UniProtKB-KW"/>
</dbReference>
<dbReference type="CDD" id="cd16773">
    <property type="entry name" value="RING-HC_RBR_TRIAD1"/>
    <property type="match status" value="1"/>
</dbReference>
<dbReference type="Gene3D" id="3.30.40.10">
    <property type="entry name" value="Zinc/RING finger domain, C3HC4 (zinc finger)"/>
    <property type="match status" value="1"/>
</dbReference>
<accession>A0A814QGR0</accession>
<evidence type="ECO:0000256" key="10">
    <source>
        <dbReference type="SAM" id="Coils"/>
    </source>
</evidence>
<dbReference type="OrthoDB" id="10009520at2759"/>
<dbReference type="InterPro" id="IPR047556">
    <property type="entry name" value="Rcat_RBR_TRIAD1"/>
</dbReference>
<dbReference type="PROSITE" id="PS50089">
    <property type="entry name" value="ZF_RING_2"/>
    <property type="match status" value="2"/>
</dbReference>
<evidence type="ECO:0000256" key="9">
    <source>
        <dbReference type="PROSITE-ProRule" id="PRU00175"/>
    </source>
</evidence>
<evidence type="ECO:0000259" key="13">
    <source>
        <dbReference type="PROSITE" id="PS51873"/>
    </source>
</evidence>
<evidence type="ECO:0000256" key="1">
    <source>
        <dbReference type="ARBA" id="ARBA00001798"/>
    </source>
</evidence>
<dbReference type="PANTHER" id="PTHR11685">
    <property type="entry name" value="RBR FAMILY RING FINGER AND IBR DOMAIN-CONTAINING"/>
    <property type="match status" value="1"/>
</dbReference>
<evidence type="ECO:0000313" key="15">
    <source>
        <dbReference type="EMBL" id="CAF1119417.1"/>
    </source>
</evidence>
<comment type="caution">
    <text evidence="15">The sequence shown here is derived from an EMBL/GenBank/DDBJ whole genome shotgun (WGS) entry which is preliminary data.</text>
</comment>
<dbReference type="Pfam" id="PF22191">
    <property type="entry name" value="IBR_1"/>
    <property type="match status" value="1"/>
</dbReference>
<dbReference type="Proteomes" id="UP000663852">
    <property type="component" value="Unassembled WGS sequence"/>
</dbReference>
<dbReference type="InterPro" id="IPR001841">
    <property type="entry name" value="Znf_RING"/>
</dbReference>
<evidence type="ECO:0000256" key="11">
    <source>
        <dbReference type="SAM" id="MobiDB-lite"/>
    </source>
</evidence>
<dbReference type="EC" id="2.3.2.31" evidence="2"/>
<evidence type="ECO:0000256" key="6">
    <source>
        <dbReference type="ARBA" id="ARBA00022771"/>
    </source>
</evidence>
<dbReference type="PROSITE" id="PS51873">
    <property type="entry name" value="TRIAD"/>
    <property type="match status" value="1"/>
</dbReference>
<dbReference type="GO" id="GO:0016567">
    <property type="term" value="P:protein ubiquitination"/>
    <property type="evidence" value="ECO:0007669"/>
    <property type="project" value="InterPro"/>
</dbReference>
<dbReference type="FunFam" id="1.20.120.1750:FF:000002">
    <property type="entry name" value="RBR-type E3 ubiquitin transferase"/>
    <property type="match status" value="1"/>
</dbReference>
<evidence type="ECO:0000256" key="4">
    <source>
        <dbReference type="ARBA" id="ARBA00022723"/>
    </source>
</evidence>
<feature type="domain" description="RING-type" evidence="13">
    <location>
        <begin position="710"/>
        <end position="915"/>
    </location>
</feature>
<dbReference type="PROSITE" id="PS00518">
    <property type="entry name" value="ZF_RING_1"/>
    <property type="match status" value="1"/>
</dbReference>
<dbReference type="InterPro" id="IPR002867">
    <property type="entry name" value="IBR_dom"/>
</dbReference>
<evidence type="ECO:0000256" key="8">
    <source>
        <dbReference type="ARBA" id="ARBA00022833"/>
    </source>
</evidence>
<keyword evidence="10" id="KW-0175">Coiled coil</keyword>
<dbReference type="SUPFAM" id="SSF57850">
    <property type="entry name" value="RING/U-box"/>
    <property type="match status" value="3"/>
</dbReference>
<feature type="domain" description="RING-type" evidence="12">
    <location>
        <begin position="871"/>
        <end position="915"/>
    </location>
</feature>
<dbReference type="EMBL" id="CAJNOR010000340">
    <property type="protein sequence ID" value="CAF0885020.1"/>
    <property type="molecule type" value="Genomic_DNA"/>
</dbReference>
<proteinExistence type="predicted"/>
<keyword evidence="6 9" id="KW-0863">Zinc-finger</keyword>
<organism evidence="15 17">
    <name type="scientific">Adineta ricciae</name>
    <name type="common">Rotifer</name>
    <dbReference type="NCBI Taxonomy" id="249248"/>
    <lineage>
        <taxon>Eukaryota</taxon>
        <taxon>Metazoa</taxon>
        <taxon>Spiralia</taxon>
        <taxon>Gnathifera</taxon>
        <taxon>Rotifera</taxon>
        <taxon>Eurotatoria</taxon>
        <taxon>Bdelloidea</taxon>
        <taxon>Adinetida</taxon>
        <taxon>Adinetidae</taxon>
        <taxon>Adineta</taxon>
    </lineage>
</organism>
<dbReference type="Gene3D" id="1.20.120.1750">
    <property type="match status" value="1"/>
</dbReference>
<keyword evidence="5" id="KW-0677">Repeat</keyword>
<dbReference type="Pfam" id="PF01485">
    <property type="entry name" value="IBR"/>
    <property type="match status" value="1"/>
</dbReference>
<dbReference type="InterPro" id="IPR013083">
    <property type="entry name" value="Znf_RING/FYVE/PHD"/>
</dbReference>
<dbReference type="EMBL" id="CAJNOJ010000104">
    <property type="protein sequence ID" value="CAF1119417.1"/>
    <property type="molecule type" value="Genomic_DNA"/>
</dbReference>
<dbReference type="InterPro" id="IPR044066">
    <property type="entry name" value="TRIAD_supradom"/>
</dbReference>
<feature type="domain" description="RING-type" evidence="12">
    <location>
        <begin position="714"/>
        <end position="760"/>
    </location>
</feature>
<name>A0A814QGR0_ADIRI</name>
<evidence type="ECO:0000256" key="3">
    <source>
        <dbReference type="ARBA" id="ARBA00022679"/>
    </source>
</evidence>
<dbReference type="Proteomes" id="UP000663828">
    <property type="component" value="Unassembled WGS sequence"/>
</dbReference>
<feature type="region of interest" description="Disordered" evidence="11">
    <location>
        <begin position="550"/>
        <end position="588"/>
    </location>
</feature>
<evidence type="ECO:0000313" key="17">
    <source>
        <dbReference type="Proteomes" id="UP000663852"/>
    </source>
</evidence>
<dbReference type="GO" id="GO:0061630">
    <property type="term" value="F:ubiquitin protein ligase activity"/>
    <property type="evidence" value="ECO:0007669"/>
    <property type="project" value="UniProtKB-EC"/>
</dbReference>
<sequence>MSSSPVDRMSGASTPTLLAMSSSVTNRLHEELNGLKRWRQMYDSAMNEKNEEVQKLQLINQRQSQALNDSIVQIEQQTMTINSMKQNEVLLEKKVTKLEEFHYILKKNVAKLEKNVSQCEFVRVDLERMYENQDRNVKLLADRVDSTIEMKLQNLQSQLKLVEQLYQQARQELDKHIHERTQEKSQATTQIVELTSKISTTETEINRLQISNADAQSKCFELTEEINKYQQMFETLTFENDAKLASKDEQIENLQKRIDTLVLKIDDSKEEIFNLQESNKNLQNRLDEMKQKTVEHTEYHETQVQARQAEITIRERENEQLQLKNDLLVEQLVYGEKQIEELKEKNQSLQKQIDEMNQNLKKQLIETHEQLEKQIGDYAQQSLEYDNRLEEKINEINAKNKLYDELSMKYQELLAKTEETEEEITQLTKENEELRAQNHVLLQETDEHAEQIKRKDVIVEATNIEIGEKEKEIEEIKAKLALVEERLSKNQNLLTSLRSSMGEKDAKIKRLEQSTVASQPSRATAVRRTGINHPLATQLKPTTAAAAPIRPPLPPLPTTVNQQTKANSREKRMLPPPAANELTSTPKKMRRLSQTKAAIDQAHVLEQSVSPVLDDDRDEIASNTSVAFLLHPKVTMSGNEDDSDAIDDDCYDTFFDDTDPFQDDNNNNYTTNVNTNDPEQFEYTVSTLKEVQARFEPSIFSNSYIHMSSAQATCLICFKSQTNFQSLICNHAFCHDCWSQYIDTKFQSNHCLNIECMKCDVRIPQNFVLEHLSSDNLKELYKKLTIKSMIQKNPQMTLCSGSCERVFEAIDKPIPGKVECELCHLKFCFQCSLNYHAPASCDIMRNWLNKCRDDSETANYISANTKDCPKCKVCIEKNGGCNHMSCSSCNHHFCWMCLGDWKTHENNYYECSKYRGQPQSQLETKQSRAREALKKYLHYFERWDNHQRSLKLEEQTRARLLDKVEQNINAQNGTYIDWQYLEKAADSLAKARYTLMYTYPYAYYQEDTVDRNLFENIQAQLEVEIENLSYQIERSTNHNRGDIENQRHIVERRRQTLLFKYFPKSNS</sequence>
<dbReference type="Pfam" id="PF19422">
    <property type="entry name" value="Ariadne"/>
    <property type="match status" value="1"/>
</dbReference>
<reference evidence="15" key="1">
    <citation type="submission" date="2021-02" db="EMBL/GenBank/DDBJ databases">
        <authorList>
            <person name="Nowell W R."/>
        </authorList>
    </citation>
    <scope>NUCLEOTIDE SEQUENCE</scope>
</reference>
<keyword evidence="4" id="KW-0479">Metal-binding</keyword>